<protein>
    <submittedName>
        <fullName evidence="1">Uncharacterized protein</fullName>
    </submittedName>
</protein>
<gene>
    <name evidence="1" type="ORF">HRI_001212400</name>
</gene>
<dbReference type="AlphaFoldDB" id="A0A9W7HDY2"/>
<dbReference type="InterPro" id="IPR012337">
    <property type="entry name" value="RNaseH-like_sf"/>
</dbReference>
<sequence>MLKDLVSKFFPCQEFAFFPRQQIEPLKSITSPWPFAVWGIDILGPFPLVVGQKNFLVVAVNYFTKWNEADPLSTITEKQMENFL</sequence>
<name>A0A9W7HDY2_HIBTR</name>
<dbReference type="Gene3D" id="3.30.420.10">
    <property type="entry name" value="Ribonuclease H-like superfamily/Ribonuclease H"/>
    <property type="match status" value="1"/>
</dbReference>
<accession>A0A9W7HDY2</accession>
<dbReference type="InterPro" id="IPR036397">
    <property type="entry name" value="RNaseH_sf"/>
</dbReference>
<dbReference type="Proteomes" id="UP001165190">
    <property type="component" value="Unassembled WGS sequence"/>
</dbReference>
<reference evidence="1" key="1">
    <citation type="submission" date="2023-05" db="EMBL/GenBank/DDBJ databases">
        <title>Genome and transcriptome analyses reveal genes involved in the formation of fine ridges on petal epidermal cells in Hibiscus trionum.</title>
        <authorList>
            <person name="Koshimizu S."/>
            <person name="Masuda S."/>
            <person name="Ishii T."/>
            <person name="Shirasu K."/>
            <person name="Hoshino A."/>
            <person name="Arita M."/>
        </authorList>
    </citation>
    <scope>NUCLEOTIDE SEQUENCE</scope>
    <source>
        <strain evidence="1">Hamamatsu line</strain>
    </source>
</reference>
<comment type="caution">
    <text evidence="1">The sequence shown here is derived from an EMBL/GenBank/DDBJ whole genome shotgun (WGS) entry which is preliminary data.</text>
</comment>
<dbReference type="EMBL" id="BSYR01000011">
    <property type="protein sequence ID" value="GMI75431.1"/>
    <property type="molecule type" value="Genomic_DNA"/>
</dbReference>
<dbReference type="OrthoDB" id="994881at2759"/>
<dbReference type="GO" id="GO:0003676">
    <property type="term" value="F:nucleic acid binding"/>
    <property type="evidence" value="ECO:0007669"/>
    <property type="project" value="InterPro"/>
</dbReference>
<proteinExistence type="predicted"/>
<evidence type="ECO:0000313" key="1">
    <source>
        <dbReference type="EMBL" id="GMI75431.1"/>
    </source>
</evidence>
<organism evidence="1 2">
    <name type="scientific">Hibiscus trionum</name>
    <name type="common">Flower of an hour</name>
    <dbReference type="NCBI Taxonomy" id="183268"/>
    <lineage>
        <taxon>Eukaryota</taxon>
        <taxon>Viridiplantae</taxon>
        <taxon>Streptophyta</taxon>
        <taxon>Embryophyta</taxon>
        <taxon>Tracheophyta</taxon>
        <taxon>Spermatophyta</taxon>
        <taxon>Magnoliopsida</taxon>
        <taxon>eudicotyledons</taxon>
        <taxon>Gunneridae</taxon>
        <taxon>Pentapetalae</taxon>
        <taxon>rosids</taxon>
        <taxon>malvids</taxon>
        <taxon>Malvales</taxon>
        <taxon>Malvaceae</taxon>
        <taxon>Malvoideae</taxon>
        <taxon>Hibiscus</taxon>
    </lineage>
</organism>
<keyword evidence="2" id="KW-1185">Reference proteome</keyword>
<evidence type="ECO:0000313" key="2">
    <source>
        <dbReference type="Proteomes" id="UP001165190"/>
    </source>
</evidence>
<dbReference type="SUPFAM" id="SSF53098">
    <property type="entry name" value="Ribonuclease H-like"/>
    <property type="match status" value="1"/>
</dbReference>